<dbReference type="InterPro" id="IPR014555">
    <property type="entry name" value="RecF-like"/>
</dbReference>
<organism evidence="2 3">
    <name type="scientific">Thioalkalivibrio paradoxus ARh 1</name>
    <dbReference type="NCBI Taxonomy" id="713585"/>
    <lineage>
        <taxon>Bacteria</taxon>
        <taxon>Pseudomonadati</taxon>
        <taxon>Pseudomonadota</taxon>
        <taxon>Gammaproteobacteria</taxon>
        <taxon>Chromatiales</taxon>
        <taxon>Ectothiorhodospiraceae</taxon>
        <taxon>Thioalkalivibrio</taxon>
    </lineage>
</organism>
<name>W0DJT2_9GAMM</name>
<dbReference type="RefSeq" id="WP_006748101.1">
    <property type="nucleotide sequence ID" value="NZ_CP007029.1"/>
</dbReference>
<dbReference type="Proteomes" id="UP000005289">
    <property type="component" value="Chromosome"/>
</dbReference>
<dbReference type="GO" id="GO:0005524">
    <property type="term" value="F:ATP binding"/>
    <property type="evidence" value="ECO:0007669"/>
    <property type="project" value="InterPro"/>
</dbReference>
<dbReference type="SUPFAM" id="SSF52540">
    <property type="entry name" value="P-loop containing nucleoside triphosphate hydrolases"/>
    <property type="match status" value="1"/>
</dbReference>
<proteinExistence type="predicted"/>
<sequence>MFTRIQALRFRCLRSIDQELGRFTVLVGPNASGKTTFLDVVALLGDLMRNGGKVADTVLERSRDFQRLLWRGEGSSFQLAVEARLPEHVRKGMAEPYRHFTRGRYEIAIGLDAESNLLGLDHEVLWLLNGSESTRLGQAELFPSPPAPPASIFLRSGKGRKLIVSNKRGGNANYVPDGKKTYQPSFRLGRETAAMANIPADRDSFRAAPWFRDLLVNGIQSLTLNSQAIRQPSPPGLGRRFQPNGSNLPWVVAELHKDPDRFGQWLEHVRTALPDIEDIQSIERPEDRHRYLVIHYEGGAEVPSWLASDGTLRLLALTILPYLRDFDGVILVEEPENGIHPRAIETVLQSLASIYDGQVLLATHSPVALNMLEPKDVLCFAKDASGATDIVAGHRHPALRDWKTGEPDFGVLFAAGILS</sequence>
<dbReference type="PANTHER" id="PTHR40396:SF1">
    <property type="entry name" value="ATPASE AAA-TYPE CORE DOMAIN-CONTAINING PROTEIN"/>
    <property type="match status" value="1"/>
</dbReference>
<evidence type="ECO:0000259" key="1">
    <source>
        <dbReference type="Pfam" id="PF13304"/>
    </source>
</evidence>
<dbReference type="Pfam" id="PF13304">
    <property type="entry name" value="AAA_21"/>
    <property type="match status" value="1"/>
</dbReference>
<evidence type="ECO:0000313" key="3">
    <source>
        <dbReference type="Proteomes" id="UP000005289"/>
    </source>
</evidence>
<dbReference type="PIRSF" id="PIRSF029347">
    <property type="entry name" value="RecF"/>
    <property type="match status" value="1"/>
</dbReference>
<dbReference type="OrthoDB" id="5572477at2"/>
<dbReference type="InterPro" id="IPR027417">
    <property type="entry name" value="P-loop_NTPase"/>
</dbReference>
<dbReference type="STRING" id="713585.THITH_11055"/>
<dbReference type="InterPro" id="IPR003959">
    <property type="entry name" value="ATPase_AAA_core"/>
</dbReference>
<dbReference type="AlphaFoldDB" id="W0DJT2"/>
<keyword evidence="3" id="KW-1185">Reference proteome</keyword>
<gene>
    <name evidence="2" type="ORF">THITH_11055</name>
</gene>
<dbReference type="PANTHER" id="PTHR40396">
    <property type="entry name" value="ATPASE-LIKE PROTEIN"/>
    <property type="match status" value="1"/>
</dbReference>
<dbReference type="Gene3D" id="3.40.50.300">
    <property type="entry name" value="P-loop containing nucleotide triphosphate hydrolases"/>
    <property type="match status" value="2"/>
</dbReference>
<protein>
    <submittedName>
        <fullName evidence="2">ATPase</fullName>
    </submittedName>
</protein>
<dbReference type="EMBL" id="CP007029">
    <property type="protein sequence ID" value="AHE98696.1"/>
    <property type="molecule type" value="Genomic_DNA"/>
</dbReference>
<reference evidence="2 3" key="1">
    <citation type="submission" date="2013-12" db="EMBL/GenBank/DDBJ databases">
        <authorList>
            <consortium name="DOE Joint Genome Institute"/>
            <person name="Muyzer G."/>
            <person name="Huntemann M."/>
            <person name="Han J."/>
            <person name="Chen A."/>
            <person name="Kyrpides N."/>
            <person name="Mavromatis K."/>
            <person name="Markowitz V."/>
            <person name="Palaniappan K."/>
            <person name="Ivanova N."/>
            <person name="Schaumberg A."/>
            <person name="Pati A."/>
            <person name="Liolios K."/>
            <person name="Nordberg H.P."/>
            <person name="Cantor M.N."/>
            <person name="Hua S.X."/>
            <person name="Woyke T."/>
        </authorList>
    </citation>
    <scope>NUCLEOTIDE SEQUENCE [LARGE SCALE GENOMIC DNA]</scope>
    <source>
        <strain evidence="2 3">ARh 1</strain>
    </source>
</reference>
<evidence type="ECO:0000313" key="2">
    <source>
        <dbReference type="EMBL" id="AHE98696.1"/>
    </source>
</evidence>
<dbReference type="GO" id="GO:0016887">
    <property type="term" value="F:ATP hydrolysis activity"/>
    <property type="evidence" value="ECO:0007669"/>
    <property type="project" value="InterPro"/>
</dbReference>
<accession>W0DJT2</accession>
<dbReference type="HOGENOM" id="CLU_035814_3_1_6"/>
<feature type="domain" description="ATPase AAA-type core" evidence="1">
    <location>
        <begin position="23"/>
        <end position="369"/>
    </location>
</feature>
<dbReference type="KEGG" id="tti:THITH_11055"/>
<dbReference type="NCBIfam" id="NF047739">
    <property type="entry name" value="antiphage_MADS3"/>
    <property type="match status" value="1"/>
</dbReference>